<dbReference type="GO" id="GO:0016491">
    <property type="term" value="F:oxidoreductase activity"/>
    <property type="evidence" value="ECO:0007669"/>
    <property type="project" value="UniProtKB-KW"/>
</dbReference>
<dbReference type="InterPro" id="IPR036683">
    <property type="entry name" value="CO_DH_flav_C_dom_sf"/>
</dbReference>
<dbReference type="AlphaFoldDB" id="A0AA41WH49"/>
<dbReference type="InterPro" id="IPR051312">
    <property type="entry name" value="Diverse_Substr_Oxidored"/>
</dbReference>
<dbReference type="InterPro" id="IPR016169">
    <property type="entry name" value="FAD-bd_PCMH_sub2"/>
</dbReference>
<dbReference type="Pfam" id="PF00941">
    <property type="entry name" value="FAD_binding_5"/>
    <property type="match status" value="1"/>
</dbReference>
<dbReference type="PANTHER" id="PTHR42659:SF2">
    <property type="entry name" value="XANTHINE DEHYDROGENASE SUBUNIT C-RELATED"/>
    <property type="match status" value="1"/>
</dbReference>
<keyword evidence="6" id="KW-1185">Reference proteome</keyword>
<protein>
    <submittedName>
        <fullName evidence="5">Xanthine dehydrogenase family protein subunit M</fullName>
    </submittedName>
</protein>
<proteinExistence type="predicted"/>
<evidence type="ECO:0000256" key="3">
    <source>
        <dbReference type="ARBA" id="ARBA00023002"/>
    </source>
</evidence>
<feature type="domain" description="FAD-binding PCMH-type" evidence="4">
    <location>
        <begin position="1"/>
        <end position="176"/>
    </location>
</feature>
<dbReference type="Gene3D" id="3.30.390.50">
    <property type="entry name" value="CO dehydrogenase flavoprotein, C-terminal domain"/>
    <property type="match status" value="1"/>
</dbReference>
<dbReference type="PANTHER" id="PTHR42659">
    <property type="entry name" value="XANTHINE DEHYDROGENASE SUBUNIT C-RELATED"/>
    <property type="match status" value="1"/>
</dbReference>
<dbReference type="SUPFAM" id="SSF55447">
    <property type="entry name" value="CO dehydrogenase flavoprotein C-terminal domain-like"/>
    <property type="match status" value="1"/>
</dbReference>
<keyword evidence="1" id="KW-0285">Flavoprotein</keyword>
<keyword evidence="2" id="KW-0274">FAD</keyword>
<comment type="caution">
    <text evidence="5">The sequence shown here is derived from an EMBL/GenBank/DDBJ whole genome shotgun (WGS) entry which is preliminary data.</text>
</comment>
<dbReference type="PROSITE" id="PS51387">
    <property type="entry name" value="FAD_PCMH"/>
    <property type="match status" value="1"/>
</dbReference>
<evidence type="ECO:0000256" key="1">
    <source>
        <dbReference type="ARBA" id="ARBA00022630"/>
    </source>
</evidence>
<dbReference type="Pfam" id="PF03450">
    <property type="entry name" value="CO_deh_flav_C"/>
    <property type="match status" value="1"/>
</dbReference>
<evidence type="ECO:0000259" key="4">
    <source>
        <dbReference type="PROSITE" id="PS51387"/>
    </source>
</evidence>
<gene>
    <name evidence="5" type="ORF">NET02_12295</name>
</gene>
<evidence type="ECO:0000313" key="6">
    <source>
        <dbReference type="Proteomes" id="UP001165306"/>
    </source>
</evidence>
<dbReference type="InterPro" id="IPR016166">
    <property type="entry name" value="FAD-bd_PCMH"/>
</dbReference>
<accession>A0AA41WH49</accession>
<dbReference type="RefSeq" id="WP_284057716.1">
    <property type="nucleotide sequence ID" value="NZ_JAMSLR010000009.1"/>
</dbReference>
<evidence type="ECO:0000256" key="2">
    <source>
        <dbReference type="ARBA" id="ARBA00022827"/>
    </source>
</evidence>
<dbReference type="InterPro" id="IPR016167">
    <property type="entry name" value="FAD-bd_PCMH_sub1"/>
</dbReference>
<reference evidence="5" key="1">
    <citation type="submission" date="2022-06" db="EMBL/GenBank/DDBJ databases">
        <title>CFH 74404 Thermomicrobiaceae sp.</title>
        <authorList>
            <person name="Ming H."/>
            <person name="Li W.-J."/>
            <person name="Zhao Z."/>
        </authorList>
    </citation>
    <scope>NUCLEOTIDE SEQUENCE</scope>
    <source>
        <strain evidence="5">CFH 74404</strain>
    </source>
</reference>
<dbReference type="GO" id="GO:0071949">
    <property type="term" value="F:FAD binding"/>
    <property type="evidence" value="ECO:0007669"/>
    <property type="project" value="InterPro"/>
</dbReference>
<keyword evidence="3" id="KW-0560">Oxidoreductase</keyword>
<dbReference type="SUPFAM" id="SSF56176">
    <property type="entry name" value="FAD-binding/transporter-associated domain-like"/>
    <property type="match status" value="1"/>
</dbReference>
<name>A0AA41WH49_9BACT</name>
<dbReference type="Gene3D" id="3.30.43.10">
    <property type="entry name" value="Uridine Diphospho-n-acetylenolpyruvylglucosamine Reductase, domain 2"/>
    <property type="match status" value="1"/>
</dbReference>
<dbReference type="InterPro" id="IPR002346">
    <property type="entry name" value="Mopterin_DH_FAD-bd"/>
</dbReference>
<dbReference type="InterPro" id="IPR005107">
    <property type="entry name" value="CO_DH_flav_C"/>
</dbReference>
<dbReference type="SMART" id="SM01092">
    <property type="entry name" value="CO_deh_flav_C"/>
    <property type="match status" value="1"/>
</dbReference>
<sequence length="294" mass="32275">MAEFAVVEPATVDEVLDLLARYGEEAKPVAGGTWLALVLRQGLLWPSLLVSLRRVSGLAGITVDEVGNLRLGAMTRLRSIETSPLVWERLPVVAETYREVANVRVRYQATVGGNLCDADYASDPPALLTALDARVIAVSQRRWRAIPVRDFILGHYQTVLEPDELVTEVVVPALPPDAGAVYVKYRTRSHEDRPCIGVAAVVVPDAEGRLARAEVVVGAVAERPQRLPEVLDAVRGRALDDASIGEVAERYAAGIDPLSDLRGSAWYRSEMIRVFVERALRAARERAQWEGRQP</sequence>
<dbReference type="Gene3D" id="3.30.465.10">
    <property type="match status" value="1"/>
</dbReference>
<dbReference type="Proteomes" id="UP001165306">
    <property type="component" value="Unassembled WGS sequence"/>
</dbReference>
<dbReference type="EMBL" id="JAMSLR010000009">
    <property type="protein sequence ID" value="MCM8749930.1"/>
    <property type="molecule type" value="Genomic_DNA"/>
</dbReference>
<evidence type="ECO:0000313" key="5">
    <source>
        <dbReference type="EMBL" id="MCM8749930.1"/>
    </source>
</evidence>
<organism evidence="5 6">
    <name type="scientific">Thermalbibacter longus</name>
    <dbReference type="NCBI Taxonomy" id="2951981"/>
    <lineage>
        <taxon>Bacteria</taxon>
        <taxon>Pseudomonadati</taxon>
        <taxon>Thermomicrobiota</taxon>
        <taxon>Thermomicrobia</taxon>
        <taxon>Thermomicrobiales</taxon>
        <taxon>Thermomicrobiaceae</taxon>
        <taxon>Thermalbibacter</taxon>
    </lineage>
</organism>
<dbReference type="InterPro" id="IPR036318">
    <property type="entry name" value="FAD-bd_PCMH-like_sf"/>
</dbReference>